<feature type="region of interest" description="Disordered" evidence="1">
    <location>
        <begin position="78"/>
        <end position="97"/>
    </location>
</feature>
<evidence type="ECO:0000313" key="3">
    <source>
        <dbReference type="Proteomes" id="UP001626536"/>
    </source>
</evidence>
<dbReference type="EMBL" id="CP136863">
    <property type="protein sequence ID" value="WOJ91741.1"/>
    <property type="molecule type" value="Genomic_DNA"/>
</dbReference>
<keyword evidence="2" id="KW-0614">Plasmid</keyword>
<keyword evidence="3" id="KW-1185">Reference proteome</keyword>
<sequence length="97" mass="11127">MSIYLESGICISDMRYPMAYSIKDPETDRIIRELARVKGKPILDCIREACENELERERAKIPLWERLQPLVRKVASAPKTGQRADKAFFDKLSGDGQ</sequence>
<evidence type="ECO:0000313" key="2">
    <source>
        <dbReference type="EMBL" id="WOJ91741.1"/>
    </source>
</evidence>
<reference evidence="2 3" key="1">
    <citation type="submission" date="2023-10" db="EMBL/GenBank/DDBJ databases">
        <title>Novel methanotroph of the genus Methylocapsa from a subarctic wetland.</title>
        <authorList>
            <person name="Belova S.E."/>
            <person name="Oshkin I.Y."/>
            <person name="Miroshnikov K."/>
            <person name="Dedysh S.N."/>
        </authorList>
    </citation>
    <scope>NUCLEOTIDE SEQUENCE [LARGE SCALE GENOMIC DNA]</scope>
    <source>
        <strain evidence="2 3">RX1</strain>
        <plasmid evidence="2 3">pRX1</plasmid>
    </source>
</reference>
<dbReference type="InterPro" id="IPR011660">
    <property type="entry name" value="VapB-like"/>
</dbReference>
<dbReference type="RefSeq" id="WP_407341204.1">
    <property type="nucleotide sequence ID" value="NZ_CP136863.1"/>
</dbReference>
<organism evidence="2 3">
    <name type="scientific">Methylocapsa polymorpha</name>
    <dbReference type="NCBI Taxonomy" id="3080828"/>
    <lineage>
        <taxon>Bacteria</taxon>
        <taxon>Pseudomonadati</taxon>
        <taxon>Pseudomonadota</taxon>
        <taxon>Alphaproteobacteria</taxon>
        <taxon>Hyphomicrobiales</taxon>
        <taxon>Beijerinckiaceae</taxon>
        <taxon>Methylocapsa</taxon>
    </lineage>
</organism>
<proteinExistence type="predicted"/>
<evidence type="ECO:0000256" key="1">
    <source>
        <dbReference type="SAM" id="MobiDB-lite"/>
    </source>
</evidence>
<feature type="compositionally biased region" description="Basic and acidic residues" evidence="1">
    <location>
        <begin position="82"/>
        <end position="97"/>
    </location>
</feature>
<dbReference type="Pfam" id="PF07704">
    <property type="entry name" value="PSK_trans_fac"/>
    <property type="match status" value="1"/>
</dbReference>
<protein>
    <submittedName>
        <fullName evidence="2">Type II toxin-antitoxin system VapB family antitoxin</fullName>
    </submittedName>
</protein>
<geneLocation type="plasmid" evidence="2 3">
    <name>pRX1</name>
</geneLocation>
<dbReference type="Proteomes" id="UP001626536">
    <property type="component" value="Plasmid pRX1"/>
</dbReference>
<name>A0ABZ0I0S2_9HYPH</name>
<accession>A0ABZ0I0S2</accession>
<gene>
    <name evidence="2" type="ORF">RZS28_18610</name>
</gene>